<gene>
    <name evidence="4" type="ORF">Mame_00913</name>
</gene>
<organism evidence="4 5">
    <name type="scientific">Martelella mediterranea DSM 17316</name>
    <dbReference type="NCBI Taxonomy" id="1122214"/>
    <lineage>
        <taxon>Bacteria</taxon>
        <taxon>Pseudomonadati</taxon>
        <taxon>Pseudomonadota</taxon>
        <taxon>Alphaproteobacteria</taxon>
        <taxon>Hyphomicrobiales</taxon>
        <taxon>Aurantimonadaceae</taxon>
        <taxon>Martelella</taxon>
    </lineage>
</organism>
<dbReference type="Gene3D" id="3.10.490.10">
    <property type="entry name" value="Gamma-glutamyl cyclotransferase-like"/>
    <property type="match status" value="1"/>
</dbReference>
<sequence length="184" mass="19697">MALAYFAYGSNMLTERLARRCPSARPVGPAVLADHALAFSKIGNEGSGKATIVERPGETVFGVVFMLDLSERDLLDAFEGMGNGYDRIDDCAVRLLKDDAMVSACTYKAPPAFRDPALLPFDWYHALVIAGARQHGLPADYVDQLGAAPCRADPDRARPSGIEAREVLASAGFDGDGAFAGYRP</sequence>
<feature type="binding site" evidence="3">
    <location>
        <position position="124"/>
    </location>
    <ligand>
        <name>substrate</name>
    </ligand>
</feature>
<dbReference type="InterPro" id="IPR036568">
    <property type="entry name" value="GGCT-like_sf"/>
</dbReference>
<dbReference type="eggNOG" id="COG3703">
    <property type="taxonomic scope" value="Bacteria"/>
</dbReference>
<feature type="binding site" evidence="3">
    <location>
        <begin position="5"/>
        <end position="10"/>
    </location>
    <ligand>
        <name>substrate</name>
    </ligand>
</feature>
<dbReference type="PANTHER" id="PTHR12935:SF0">
    <property type="entry name" value="GAMMA-GLUTAMYLCYCLOTRANSFERASE"/>
    <property type="match status" value="1"/>
</dbReference>
<dbReference type="STRING" id="1122214.Mame_00913"/>
<dbReference type="Pfam" id="PF13772">
    <property type="entry name" value="AIG2_2"/>
    <property type="match status" value="1"/>
</dbReference>
<name>A0A1U9YXX0_9HYPH</name>
<evidence type="ECO:0000313" key="5">
    <source>
        <dbReference type="Proteomes" id="UP000191135"/>
    </source>
</evidence>
<keyword evidence="5" id="KW-1185">Reference proteome</keyword>
<accession>A0A1U9YXX0</accession>
<dbReference type="RefSeq" id="WP_018064934.1">
    <property type="nucleotide sequence ID" value="NZ_AQWH01000009.1"/>
</dbReference>
<evidence type="ECO:0000256" key="3">
    <source>
        <dbReference type="PIRSR" id="PIRSR617939-2"/>
    </source>
</evidence>
<feature type="active site" description="Proton acceptor" evidence="2">
    <location>
        <position position="79"/>
    </location>
</feature>
<dbReference type="InterPro" id="IPR013024">
    <property type="entry name" value="GGCT-like"/>
</dbReference>
<dbReference type="GO" id="GO:0003839">
    <property type="term" value="F:gamma-glutamylcyclotransferase activity"/>
    <property type="evidence" value="ECO:0007669"/>
    <property type="project" value="InterPro"/>
</dbReference>
<dbReference type="PANTHER" id="PTHR12935">
    <property type="entry name" value="GAMMA-GLUTAMYLCYCLOTRANSFERASE"/>
    <property type="match status" value="1"/>
</dbReference>
<keyword evidence="1" id="KW-0456">Lyase</keyword>
<evidence type="ECO:0000256" key="1">
    <source>
        <dbReference type="ARBA" id="ARBA00023239"/>
    </source>
</evidence>
<evidence type="ECO:0000313" key="4">
    <source>
        <dbReference type="EMBL" id="AQZ50287.1"/>
    </source>
</evidence>
<dbReference type="Proteomes" id="UP000191135">
    <property type="component" value="Chromosome"/>
</dbReference>
<evidence type="ECO:0000256" key="2">
    <source>
        <dbReference type="PIRSR" id="PIRSR617939-1"/>
    </source>
</evidence>
<proteinExistence type="predicted"/>
<reference evidence="4 5" key="1">
    <citation type="submission" date="2017-03" db="EMBL/GenBank/DDBJ databases">
        <title>Foreign affairs: Plasmid Transfer between Roseobacters and Rhizobia.</title>
        <authorList>
            <person name="Bartling P."/>
            <person name="Bunk B."/>
            <person name="Overmann J."/>
            <person name="Brinkmann H."/>
            <person name="Petersen J."/>
        </authorList>
    </citation>
    <scope>NUCLEOTIDE SEQUENCE [LARGE SCALE GENOMIC DNA]</scope>
    <source>
        <strain evidence="4 5">MACL11</strain>
    </source>
</reference>
<dbReference type="AlphaFoldDB" id="A0A1U9YXX0"/>
<dbReference type="InterPro" id="IPR017939">
    <property type="entry name" value="G-Glutamylcylcotransferase"/>
</dbReference>
<dbReference type="EMBL" id="CP020330">
    <property type="protein sequence ID" value="AQZ50287.1"/>
    <property type="molecule type" value="Genomic_DNA"/>
</dbReference>
<dbReference type="SUPFAM" id="SSF110857">
    <property type="entry name" value="Gamma-glutamyl cyclotransferase-like"/>
    <property type="match status" value="1"/>
</dbReference>
<dbReference type="OrthoDB" id="141582at2"/>
<dbReference type="CDD" id="cd06661">
    <property type="entry name" value="GGCT_like"/>
    <property type="match status" value="1"/>
</dbReference>
<protein>
    <submittedName>
        <fullName evidence="4">AIG2-like family protein</fullName>
    </submittedName>
</protein>
<dbReference type="KEGG" id="mmed:Mame_00913"/>